<dbReference type="FunFam" id="3.40.50.720:FF:000468">
    <property type="entry name" value="Short-chain dehydrogenase, putative"/>
    <property type="match status" value="1"/>
</dbReference>
<dbReference type="InterPro" id="IPR045022">
    <property type="entry name" value="KDSR-like"/>
</dbReference>
<name>A0AAD5QCY4_PYTIN</name>
<evidence type="ECO:0000256" key="3">
    <source>
        <dbReference type="ARBA" id="ARBA00004991"/>
    </source>
</evidence>
<evidence type="ECO:0000256" key="4">
    <source>
        <dbReference type="ARBA" id="ARBA00022741"/>
    </source>
</evidence>
<reference evidence="12" key="1">
    <citation type="submission" date="2021-12" db="EMBL/GenBank/DDBJ databases">
        <title>Prjna785345.</title>
        <authorList>
            <person name="Rujirawat T."/>
            <person name="Krajaejun T."/>
        </authorList>
    </citation>
    <scope>NUCLEOTIDE SEQUENCE</scope>
    <source>
        <strain evidence="12">Pi057C3</strain>
    </source>
</reference>
<protein>
    <recommendedName>
        <fullName evidence="10">3-dehydrosphinganine reductase</fullName>
        <ecNumber evidence="10">1.1.1.102</ecNumber>
    </recommendedName>
</protein>
<dbReference type="InterPro" id="IPR002347">
    <property type="entry name" value="SDR_fam"/>
</dbReference>
<keyword evidence="8" id="KW-0560">Oxidoreductase</keyword>
<dbReference type="PANTHER" id="PTHR43550">
    <property type="entry name" value="3-KETODIHYDROSPHINGOSINE REDUCTASE"/>
    <property type="match status" value="1"/>
</dbReference>
<dbReference type="CDD" id="cd08939">
    <property type="entry name" value="KDSR-like_SDR_c"/>
    <property type="match status" value="1"/>
</dbReference>
<gene>
    <name evidence="12" type="ORF">P43SY_009603</name>
</gene>
<evidence type="ECO:0000256" key="6">
    <source>
        <dbReference type="ARBA" id="ARBA00022857"/>
    </source>
</evidence>
<dbReference type="InterPro" id="IPR020904">
    <property type="entry name" value="Sc_DH/Rdtase_CS"/>
</dbReference>
<dbReference type="InterPro" id="IPR036291">
    <property type="entry name" value="NAD(P)-bd_dom_sf"/>
</dbReference>
<feature type="transmembrane region" description="Helical" evidence="11">
    <location>
        <begin position="530"/>
        <end position="550"/>
    </location>
</feature>
<evidence type="ECO:0000256" key="9">
    <source>
        <dbReference type="ARBA" id="ARBA00023098"/>
    </source>
</evidence>
<accession>A0AAD5QCY4</accession>
<dbReference type="GO" id="GO:0030148">
    <property type="term" value="P:sphingolipid biosynthetic process"/>
    <property type="evidence" value="ECO:0007669"/>
    <property type="project" value="InterPro"/>
</dbReference>
<keyword evidence="11" id="KW-1133">Transmembrane helix</keyword>
<keyword evidence="4" id="KW-0547">Nucleotide-binding</keyword>
<evidence type="ECO:0000256" key="5">
    <source>
        <dbReference type="ARBA" id="ARBA00022824"/>
    </source>
</evidence>
<dbReference type="PANTHER" id="PTHR43550:SF3">
    <property type="entry name" value="3-KETODIHYDROSPHINGOSINE REDUCTASE"/>
    <property type="match status" value="1"/>
</dbReference>
<keyword evidence="13" id="KW-1185">Reference proteome</keyword>
<keyword evidence="5" id="KW-0256">Endoplasmic reticulum</keyword>
<comment type="caution">
    <text evidence="12">The sequence shown here is derived from an EMBL/GenBank/DDBJ whole genome shotgun (WGS) entry which is preliminary data.</text>
</comment>
<proteinExistence type="predicted"/>
<dbReference type="SUPFAM" id="SSF51735">
    <property type="entry name" value="NAD(P)-binding Rossmann-fold domains"/>
    <property type="match status" value="2"/>
</dbReference>
<keyword evidence="6" id="KW-0521">NADP</keyword>
<dbReference type="EC" id="1.1.1.102" evidence="10"/>
<dbReference type="EMBL" id="JAKCXM010000043">
    <property type="protein sequence ID" value="KAJ0405554.1"/>
    <property type="molecule type" value="Genomic_DNA"/>
</dbReference>
<keyword evidence="11" id="KW-0812">Transmembrane</keyword>
<comment type="subcellular location">
    <subcellularLocation>
        <location evidence="1">Endoplasmic reticulum</location>
    </subcellularLocation>
</comment>
<evidence type="ECO:0000256" key="1">
    <source>
        <dbReference type="ARBA" id="ARBA00004240"/>
    </source>
</evidence>
<evidence type="ECO:0000256" key="10">
    <source>
        <dbReference type="ARBA" id="ARBA00026112"/>
    </source>
</evidence>
<dbReference type="GO" id="GO:0005789">
    <property type="term" value="C:endoplasmic reticulum membrane"/>
    <property type="evidence" value="ECO:0007669"/>
    <property type="project" value="TreeGrafter"/>
</dbReference>
<feature type="transmembrane region" description="Helical" evidence="11">
    <location>
        <begin position="7"/>
        <end position="29"/>
    </location>
</feature>
<dbReference type="PRINTS" id="PR00081">
    <property type="entry name" value="GDHRDH"/>
</dbReference>
<evidence type="ECO:0000313" key="12">
    <source>
        <dbReference type="EMBL" id="KAJ0405554.1"/>
    </source>
</evidence>
<evidence type="ECO:0000256" key="8">
    <source>
        <dbReference type="ARBA" id="ARBA00023002"/>
    </source>
</evidence>
<keyword evidence="11" id="KW-0472">Membrane</keyword>
<dbReference type="GO" id="GO:0006666">
    <property type="term" value="P:3-keto-sphinganine metabolic process"/>
    <property type="evidence" value="ECO:0007669"/>
    <property type="project" value="InterPro"/>
</dbReference>
<keyword evidence="7" id="KW-0746">Sphingolipid metabolism</keyword>
<comment type="pathway">
    <text evidence="3">Sphingolipid metabolism.</text>
</comment>
<sequence>MAGGADVSGWITLGVLLGLCVLSALWTLVMANGLKVRGHHILITGATKGLGLAIAKRYARHADITDAADMDRVVCEANEHHGRVTDEIVCAAETSPNALFAEVDAAAMHAVMNLNYFGVVNSLKAALPAMIKKGVQGRIVLVSSVEALAPTVGSTLFTGSKFALRGLAETLRNEVKLYGMKVCVFYPGSYTSPFPRKTTVNETACLLTDMEKQADALMNGLRAGYFTITCSPSDQRNQMTSTWWMWPAGYVALCALSYIFTKLRAPGFNVDGKHVFITGGSSGLGLSLATKLAKAGAKISIVARSIDKLEAAKKEIEAVGKNPVFTHSTDVADFESVKSAVAAANAFHQRPTDTVVCCAGLATPGYFVEQDVSVFRKMMDLNYFGVVHTIKAALPAMIEAQNKGDVVIVASGCSMLSFIGYTQYASSKYALRGLAEALRNELKLYNIRVSVFYPGNIDSPGFVEENKIKPDETKEIEGTSKPESPDAVADSLISGLRDGQFSITNDPLIYLLRQISNGVAPRHNTPFEVLLFPISVLVQVGFGIYMDLVVTQSAKKKAKKEKAN</sequence>
<dbReference type="AlphaFoldDB" id="A0AAD5QCY4"/>
<evidence type="ECO:0000256" key="2">
    <source>
        <dbReference type="ARBA" id="ARBA00004760"/>
    </source>
</evidence>
<keyword evidence="9" id="KW-0443">Lipid metabolism</keyword>
<dbReference type="Pfam" id="PF00106">
    <property type="entry name" value="adh_short"/>
    <property type="match status" value="2"/>
</dbReference>
<dbReference type="Proteomes" id="UP001209570">
    <property type="component" value="Unassembled WGS sequence"/>
</dbReference>
<dbReference type="PROSITE" id="PS00061">
    <property type="entry name" value="ADH_SHORT"/>
    <property type="match status" value="1"/>
</dbReference>
<dbReference type="Gene3D" id="3.40.50.720">
    <property type="entry name" value="NAD(P)-binding Rossmann-like Domain"/>
    <property type="match status" value="2"/>
</dbReference>
<dbReference type="GO" id="GO:0000166">
    <property type="term" value="F:nucleotide binding"/>
    <property type="evidence" value="ECO:0007669"/>
    <property type="project" value="UniProtKB-KW"/>
</dbReference>
<evidence type="ECO:0000256" key="11">
    <source>
        <dbReference type="SAM" id="Phobius"/>
    </source>
</evidence>
<evidence type="ECO:0000256" key="7">
    <source>
        <dbReference type="ARBA" id="ARBA00022919"/>
    </source>
</evidence>
<dbReference type="GO" id="GO:0047560">
    <property type="term" value="F:3-dehydrosphinganine reductase activity"/>
    <property type="evidence" value="ECO:0007669"/>
    <property type="project" value="UniProtKB-EC"/>
</dbReference>
<organism evidence="12 13">
    <name type="scientific">Pythium insidiosum</name>
    <name type="common">Pythiosis disease agent</name>
    <dbReference type="NCBI Taxonomy" id="114742"/>
    <lineage>
        <taxon>Eukaryota</taxon>
        <taxon>Sar</taxon>
        <taxon>Stramenopiles</taxon>
        <taxon>Oomycota</taxon>
        <taxon>Peronosporomycetes</taxon>
        <taxon>Pythiales</taxon>
        <taxon>Pythiaceae</taxon>
        <taxon>Pythium</taxon>
    </lineage>
</organism>
<comment type="pathway">
    <text evidence="2">Lipid metabolism; sphingolipid metabolism.</text>
</comment>
<evidence type="ECO:0000313" key="13">
    <source>
        <dbReference type="Proteomes" id="UP001209570"/>
    </source>
</evidence>